<dbReference type="Proteomes" id="UP001158045">
    <property type="component" value="Unassembled WGS sequence"/>
</dbReference>
<evidence type="ECO:0000256" key="2">
    <source>
        <dbReference type="ARBA" id="ARBA00006228"/>
    </source>
</evidence>
<organism evidence="9 10">
    <name type="scientific">Fusibacter bizertensis</name>
    <dbReference type="NCBI Taxonomy" id="1488331"/>
    <lineage>
        <taxon>Bacteria</taxon>
        <taxon>Bacillati</taxon>
        <taxon>Bacillota</taxon>
        <taxon>Clostridia</taxon>
        <taxon>Eubacteriales</taxon>
        <taxon>Eubacteriales Family XII. Incertae Sedis</taxon>
        <taxon>Fusibacter</taxon>
    </lineage>
</organism>
<proteinExistence type="inferred from homology"/>
<comment type="similarity">
    <text evidence="2">Belongs to the CPA3 antiporters (TC 2.A.63) subunit E family.</text>
</comment>
<evidence type="ECO:0000256" key="6">
    <source>
        <dbReference type="ARBA" id="ARBA00022989"/>
    </source>
</evidence>
<reference evidence="9 10" key="1">
    <citation type="submission" date="2023-04" db="EMBL/GenBank/DDBJ databases">
        <title>Fusibacter bizertensis strain WBS, isolated from littoral bottom sediments of the Arctic seas - biochemical and genomic analysis.</title>
        <authorList>
            <person name="Brioukhanov A.L."/>
        </authorList>
    </citation>
    <scope>NUCLEOTIDE SEQUENCE [LARGE SCALE GENOMIC DNA]</scope>
    <source>
        <strain evidence="9 10">WBS</strain>
    </source>
</reference>
<keyword evidence="10" id="KW-1185">Reference proteome</keyword>
<dbReference type="EMBL" id="JARYZI010000003">
    <property type="protein sequence ID" value="MDH8677753.1"/>
    <property type="molecule type" value="Genomic_DNA"/>
</dbReference>
<keyword evidence="7 8" id="KW-0472">Membrane</keyword>
<keyword evidence="6 8" id="KW-1133">Transmembrane helix</keyword>
<dbReference type="PANTHER" id="PTHR34584">
    <property type="entry name" value="NA(+)/H(+) ANTIPORTER SUBUNIT E1"/>
    <property type="match status" value="1"/>
</dbReference>
<keyword evidence="5 8" id="KW-0812">Transmembrane</keyword>
<evidence type="ECO:0000256" key="5">
    <source>
        <dbReference type="ARBA" id="ARBA00022692"/>
    </source>
</evidence>
<keyword evidence="4" id="KW-1003">Cell membrane</keyword>
<dbReference type="RefSeq" id="WP_281093574.1">
    <property type="nucleotide sequence ID" value="NZ_JARYZI010000003.1"/>
</dbReference>
<feature type="transmembrane region" description="Helical" evidence="8">
    <location>
        <begin position="64"/>
        <end position="87"/>
    </location>
</feature>
<evidence type="ECO:0000313" key="10">
    <source>
        <dbReference type="Proteomes" id="UP001158045"/>
    </source>
</evidence>
<evidence type="ECO:0000313" key="9">
    <source>
        <dbReference type="EMBL" id="MDH8677753.1"/>
    </source>
</evidence>
<feature type="transmembrane region" description="Helical" evidence="8">
    <location>
        <begin position="27"/>
        <end position="44"/>
    </location>
</feature>
<dbReference type="InterPro" id="IPR002758">
    <property type="entry name" value="Cation_antiport_E"/>
</dbReference>
<dbReference type="PANTHER" id="PTHR34584:SF1">
    <property type="entry name" value="NA(+)_H(+) ANTIPORTER SUBUNIT E1"/>
    <property type="match status" value="1"/>
</dbReference>
<sequence length="162" mass="18762">MRKRIYYLQLALLLTTLWVIFFEKISIIIILSGFFFSVFSIYFSEKYLVDDSFYTFYPFNIFKILRYSLFMFFEIYKSGFSIIPYIISGKANPGFVDIYTELESNLDIVILANSITLTPGTITVDVQGHSLQVLWINPSTTQPTMAGIKIKGRIEKKIKEGL</sequence>
<protein>
    <submittedName>
        <fullName evidence="9">Na+/H+ antiporter subunit E</fullName>
    </submittedName>
</protein>
<comment type="caution">
    <text evidence="9">The sequence shown here is derived from an EMBL/GenBank/DDBJ whole genome shotgun (WGS) entry which is preliminary data.</text>
</comment>
<dbReference type="PIRSF" id="PIRSF019239">
    <property type="entry name" value="MrpE"/>
    <property type="match status" value="1"/>
</dbReference>
<evidence type="ECO:0000256" key="3">
    <source>
        <dbReference type="ARBA" id="ARBA00022449"/>
    </source>
</evidence>
<keyword evidence="3" id="KW-0813">Transport</keyword>
<dbReference type="Pfam" id="PF01899">
    <property type="entry name" value="MNHE"/>
    <property type="match status" value="1"/>
</dbReference>
<feature type="transmembrane region" description="Helical" evidence="8">
    <location>
        <begin position="6"/>
        <end position="22"/>
    </location>
</feature>
<evidence type="ECO:0000256" key="7">
    <source>
        <dbReference type="ARBA" id="ARBA00023136"/>
    </source>
</evidence>
<accession>A0ABT6NBG0</accession>
<evidence type="ECO:0000256" key="8">
    <source>
        <dbReference type="SAM" id="Phobius"/>
    </source>
</evidence>
<name>A0ABT6NBG0_9FIRM</name>
<gene>
    <name evidence="9" type="ORF">QE109_06320</name>
</gene>
<comment type="subcellular location">
    <subcellularLocation>
        <location evidence="1">Cell membrane</location>
        <topology evidence="1">Multi-pass membrane protein</topology>
    </subcellularLocation>
</comment>
<keyword evidence="3" id="KW-0050">Antiport</keyword>
<evidence type="ECO:0000256" key="4">
    <source>
        <dbReference type="ARBA" id="ARBA00022475"/>
    </source>
</evidence>
<evidence type="ECO:0000256" key="1">
    <source>
        <dbReference type="ARBA" id="ARBA00004651"/>
    </source>
</evidence>